<dbReference type="InterPro" id="IPR057872">
    <property type="entry name" value="Derepression"/>
</dbReference>
<gene>
    <name evidence="1" type="ORF">KU75_06465</name>
</gene>
<organism evidence="1 2">
    <name type="scientific">Pectobacterium odoriferum</name>
    <dbReference type="NCBI Taxonomy" id="78398"/>
    <lineage>
        <taxon>Bacteria</taxon>
        <taxon>Pseudomonadati</taxon>
        <taxon>Pseudomonadota</taxon>
        <taxon>Gammaproteobacteria</taxon>
        <taxon>Enterobacterales</taxon>
        <taxon>Pectobacteriaceae</taxon>
        <taxon>Pectobacterium</taxon>
    </lineage>
</organism>
<accession>A0ABR4VSJ6</accession>
<comment type="caution">
    <text evidence="1">The sequence shown here is derived from an EMBL/GenBank/DDBJ whole genome shotgun (WGS) entry which is preliminary data.</text>
</comment>
<proteinExistence type="predicted"/>
<dbReference type="EMBL" id="JQOF01000004">
    <property type="protein sequence ID" value="KGA42348.1"/>
    <property type="molecule type" value="Genomic_DNA"/>
</dbReference>
<sequence length="99" mass="11467">MTTKNNKTGKNVLNLADTHRNDIMTDCERLNLPDGVDMHDYERKLTRARNISHFIHLHIRTIPPSKEPLLWLPEILSYISDDLDDVMNEIKDAAEGKKD</sequence>
<dbReference type="Pfam" id="PF25738">
    <property type="entry name" value="Derepression"/>
    <property type="match status" value="1"/>
</dbReference>
<protein>
    <submittedName>
        <fullName evidence="1">Uncharacterized protein</fullName>
    </submittedName>
</protein>
<dbReference type="Proteomes" id="UP000029447">
    <property type="component" value="Unassembled WGS sequence"/>
</dbReference>
<dbReference type="RefSeq" id="WP_044204125.1">
    <property type="nucleotide sequence ID" value="NZ_JQOF01000004.1"/>
</dbReference>
<name>A0ABR4VSJ6_9GAMM</name>
<evidence type="ECO:0000313" key="2">
    <source>
        <dbReference type="Proteomes" id="UP000029447"/>
    </source>
</evidence>
<evidence type="ECO:0000313" key="1">
    <source>
        <dbReference type="EMBL" id="KGA42348.1"/>
    </source>
</evidence>
<keyword evidence="2" id="KW-1185">Reference proteome</keyword>
<reference evidence="1 2" key="1">
    <citation type="submission" date="2014-08" db="EMBL/GenBank/DDBJ databases">
        <title>Genome sequences of NCPPB Pectobacterium isolates.</title>
        <authorList>
            <person name="Glover R.H."/>
            <person name="Sapp M."/>
            <person name="Elphinstone J."/>
        </authorList>
    </citation>
    <scope>NUCLEOTIDE SEQUENCE [LARGE SCALE GENOMIC DNA]</scope>
    <source>
        <strain evidence="1 2">NCPPB3841</strain>
    </source>
</reference>